<evidence type="ECO:0000256" key="1">
    <source>
        <dbReference type="SAM" id="MobiDB-lite"/>
    </source>
</evidence>
<name>A0ABQ4D337_9ACTN</name>
<protein>
    <submittedName>
        <fullName evidence="2">Uncharacterized protein</fullName>
    </submittedName>
</protein>
<proteinExistence type="predicted"/>
<dbReference type="RefSeq" id="WP_203718752.1">
    <property type="nucleotide sequence ID" value="NZ_BONE01000108.1"/>
</dbReference>
<evidence type="ECO:0000313" key="2">
    <source>
        <dbReference type="EMBL" id="GIF77905.1"/>
    </source>
</evidence>
<evidence type="ECO:0000313" key="3">
    <source>
        <dbReference type="Proteomes" id="UP000604117"/>
    </source>
</evidence>
<dbReference type="EMBL" id="BONE01000108">
    <property type="protein sequence ID" value="GIF77905.1"/>
    <property type="molecule type" value="Genomic_DNA"/>
</dbReference>
<keyword evidence="3" id="KW-1185">Reference proteome</keyword>
<accession>A0ABQ4D337</accession>
<feature type="region of interest" description="Disordered" evidence="1">
    <location>
        <begin position="40"/>
        <end position="105"/>
    </location>
</feature>
<gene>
    <name evidence="2" type="ORF">Asi02nite_74230</name>
</gene>
<comment type="caution">
    <text evidence="2">The sequence shown here is derived from an EMBL/GenBank/DDBJ whole genome shotgun (WGS) entry which is preliminary data.</text>
</comment>
<sequence length="233" mass="24412">MRLTVGPLPPAVYWRRRAIVLGAAVVVIFLIVQSCSGGDANSVGSGKNGSSSAPAPEPTTSETVLRPITDTDPPVEETGEPAGEPPATNPAPQTGDAAPPPDAGACADAEMLITPVPEATTTQRGATIAIRLRIKNTGKRTCSRDVGADQQELYIKKGAEKVWSSDTCGNVKGSDVQPFTPNFEREYRVDWNGKDVTKCAGNLADGPVPAAGEYQVFGRLATKTSNPVKLTLQ</sequence>
<dbReference type="PROSITE" id="PS51257">
    <property type="entry name" value="PROKAR_LIPOPROTEIN"/>
    <property type="match status" value="1"/>
</dbReference>
<dbReference type="Proteomes" id="UP000604117">
    <property type="component" value="Unassembled WGS sequence"/>
</dbReference>
<organism evidence="2 3">
    <name type="scientific">Asanoa siamensis</name>
    <dbReference type="NCBI Taxonomy" id="926357"/>
    <lineage>
        <taxon>Bacteria</taxon>
        <taxon>Bacillati</taxon>
        <taxon>Actinomycetota</taxon>
        <taxon>Actinomycetes</taxon>
        <taxon>Micromonosporales</taxon>
        <taxon>Micromonosporaceae</taxon>
        <taxon>Asanoa</taxon>
    </lineage>
</organism>
<reference evidence="2 3" key="1">
    <citation type="submission" date="2021-01" db="EMBL/GenBank/DDBJ databases">
        <title>Whole genome shotgun sequence of Asanoa siamensis NBRC 107932.</title>
        <authorList>
            <person name="Komaki H."/>
            <person name="Tamura T."/>
        </authorList>
    </citation>
    <scope>NUCLEOTIDE SEQUENCE [LARGE SCALE GENOMIC DNA]</scope>
    <source>
        <strain evidence="2 3">NBRC 107932</strain>
    </source>
</reference>
<feature type="compositionally biased region" description="Low complexity" evidence="1">
    <location>
        <begin position="41"/>
        <end position="63"/>
    </location>
</feature>
<feature type="compositionally biased region" description="Low complexity" evidence="1">
    <location>
        <begin position="90"/>
        <end position="105"/>
    </location>
</feature>